<proteinExistence type="inferred from homology"/>
<accession>A0A4D5RMP5</accession>
<dbReference type="Pfam" id="PF00179">
    <property type="entry name" value="UQ_con"/>
    <property type="match status" value="1"/>
</dbReference>
<dbReference type="SMART" id="SM00212">
    <property type="entry name" value="UBCc"/>
    <property type="match status" value="1"/>
</dbReference>
<keyword evidence="6" id="KW-0436">Ligase</keyword>
<reference evidence="6" key="1">
    <citation type="submission" date="2019-04" db="EMBL/GenBank/DDBJ databases">
        <title>An insight into the mialome of Ixodes scapularis.</title>
        <authorList>
            <person name="Ribeiro J.M."/>
            <person name="Mather T.N."/>
            <person name="Karim S."/>
        </authorList>
    </citation>
    <scope>NUCLEOTIDE SEQUENCE</scope>
</reference>
<evidence type="ECO:0000313" key="6">
    <source>
        <dbReference type="EMBL" id="MOY38450.1"/>
    </source>
</evidence>
<organism evidence="6">
    <name type="scientific">Ixodes scapularis</name>
    <name type="common">Black-legged tick</name>
    <name type="synonym">Deer tick</name>
    <dbReference type="NCBI Taxonomy" id="6945"/>
    <lineage>
        <taxon>Eukaryota</taxon>
        <taxon>Metazoa</taxon>
        <taxon>Ecdysozoa</taxon>
        <taxon>Arthropoda</taxon>
        <taxon>Chelicerata</taxon>
        <taxon>Arachnida</taxon>
        <taxon>Acari</taxon>
        <taxon>Parasitiformes</taxon>
        <taxon>Ixodida</taxon>
        <taxon>Ixodoidea</taxon>
        <taxon>Ixodidae</taxon>
        <taxon>Ixodinae</taxon>
        <taxon>Ixodes</taxon>
    </lineage>
</organism>
<protein>
    <submittedName>
        <fullName evidence="6">Putative ubiquitin protein ligase</fullName>
    </submittedName>
</protein>
<feature type="non-terminal residue" evidence="6">
    <location>
        <position position="225"/>
    </location>
</feature>
<keyword evidence="4" id="KW-0067">ATP-binding</keyword>
<dbReference type="InterPro" id="IPR023313">
    <property type="entry name" value="UBQ-conjugating_AS"/>
</dbReference>
<dbReference type="VEuPathDB" id="VectorBase:ISCI009265"/>
<evidence type="ECO:0000256" key="4">
    <source>
        <dbReference type="RuleBase" id="RU362109"/>
    </source>
</evidence>
<keyword evidence="2 4" id="KW-0833">Ubl conjugation pathway</keyword>
<dbReference type="CDD" id="cd23805">
    <property type="entry name" value="UBCc_UBE2T"/>
    <property type="match status" value="1"/>
</dbReference>
<dbReference type="EMBL" id="GHJT01004479">
    <property type="protein sequence ID" value="MOY38450.1"/>
    <property type="molecule type" value="Transcribed_RNA"/>
</dbReference>
<dbReference type="VEuPathDB" id="VectorBase:ISCP_017445"/>
<sequence length="225" mass="25245">MRGKTLCSQTSTLNEKSYQLPSVVTTLESLVFTCKDTRLNLWTVEPVTRAGVSCRLGRLQFHFVALSYGRPETMLRSARLRKELEMLNTQLPPGIVCNAANESMDQIEAVIFGTSGTPYEGGKFKISIQIPERYPFDAPRVKFQTPVYHPNIDSAGRICLDVLQMPPKGRWKPSLNLKAVLLSLQALLAQPNPDDPLVPHVAEQFKLSRELFNSQAAKHTRRHAT</sequence>
<feature type="domain" description="UBC core" evidence="5">
    <location>
        <begin position="75"/>
        <end position="225"/>
    </location>
</feature>
<evidence type="ECO:0000256" key="1">
    <source>
        <dbReference type="ARBA" id="ARBA00022679"/>
    </source>
</evidence>
<feature type="active site" description="Glycyl thioester intermediate" evidence="3">
    <location>
        <position position="159"/>
    </location>
</feature>
<dbReference type="PANTHER" id="PTHR24068">
    <property type="entry name" value="UBIQUITIN-CONJUGATING ENZYME E2"/>
    <property type="match status" value="1"/>
</dbReference>
<dbReference type="GO" id="GO:0005524">
    <property type="term" value="F:ATP binding"/>
    <property type="evidence" value="ECO:0007669"/>
    <property type="project" value="UniProtKB-UniRule"/>
</dbReference>
<dbReference type="GO" id="GO:0016740">
    <property type="term" value="F:transferase activity"/>
    <property type="evidence" value="ECO:0007669"/>
    <property type="project" value="UniProtKB-KW"/>
</dbReference>
<keyword evidence="1" id="KW-0808">Transferase</keyword>
<comment type="similarity">
    <text evidence="4">Belongs to the ubiquitin-conjugating enzyme family.</text>
</comment>
<dbReference type="PROSITE" id="PS00183">
    <property type="entry name" value="UBC_1"/>
    <property type="match status" value="1"/>
</dbReference>
<dbReference type="FunFam" id="3.10.110.10:FF:000262">
    <property type="entry name" value="Ubiquitin protein ligase, putative"/>
    <property type="match status" value="1"/>
</dbReference>
<dbReference type="AlphaFoldDB" id="A0A4D5RMP5"/>
<dbReference type="GeneID" id="8034263"/>
<dbReference type="InterPro" id="IPR016135">
    <property type="entry name" value="UBQ-conjugating_enzyme/RWD"/>
</dbReference>
<dbReference type="OMA" id="GVEKKFC"/>
<evidence type="ECO:0000256" key="3">
    <source>
        <dbReference type="PROSITE-ProRule" id="PRU10133"/>
    </source>
</evidence>
<dbReference type="OrthoDB" id="9978460at2759"/>
<dbReference type="InterPro" id="IPR000608">
    <property type="entry name" value="UBC"/>
</dbReference>
<dbReference type="RefSeq" id="XP_029828629.2">
    <property type="nucleotide sequence ID" value="XM_029972769.4"/>
</dbReference>
<evidence type="ECO:0000256" key="2">
    <source>
        <dbReference type="ARBA" id="ARBA00022786"/>
    </source>
</evidence>
<name>A0A4D5RMP5_IXOSC</name>
<evidence type="ECO:0000259" key="5">
    <source>
        <dbReference type="PROSITE" id="PS50127"/>
    </source>
</evidence>
<dbReference type="Gene3D" id="3.10.110.10">
    <property type="entry name" value="Ubiquitin Conjugating Enzyme"/>
    <property type="match status" value="1"/>
</dbReference>
<dbReference type="PROSITE" id="PS50127">
    <property type="entry name" value="UBC_2"/>
    <property type="match status" value="1"/>
</dbReference>
<dbReference type="KEGG" id="isc:8034263"/>
<dbReference type="VEuPathDB" id="VectorBase:ISCW009265"/>
<keyword evidence="4" id="KW-0547">Nucleotide-binding</keyword>
<dbReference type="SUPFAM" id="SSF54495">
    <property type="entry name" value="UBC-like"/>
    <property type="match status" value="1"/>
</dbReference>
<dbReference type="GO" id="GO:0016874">
    <property type="term" value="F:ligase activity"/>
    <property type="evidence" value="ECO:0007669"/>
    <property type="project" value="UniProtKB-KW"/>
</dbReference>